<dbReference type="Proteomes" id="UP000275078">
    <property type="component" value="Unassembled WGS sequence"/>
</dbReference>
<evidence type="ECO:0000256" key="1">
    <source>
        <dbReference type="SAM" id="MobiDB-lite"/>
    </source>
</evidence>
<feature type="region of interest" description="Disordered" evidence="1">
    <location>
        <begin position="145"/>
        <end position="198"/>
    </location>
</feature>
<organism evidence="2 3">
    <name type="scientific">Ascobolus immersus RN42</name>
    <dbReference type="NCBI Taxonomy" id="1160509"/>
    <lineage>
        <taxon>Eukaryota</taxon>
        <taxon>Fungi</taxon>
        <taxon>Dikarya</taxon>
        <taxon>Ascomycota</taxon>
        <taxon>Pezizomycotina</taxon>
        <taxon>Pezizomycetes</taxon>
        <taxon>Pezizales</taxon>
        <taxon>Ascobolaceae</taxon>
        <taxon>Ascobolus</taxon>
    </lineage>
</organism>
<protein>
    <submittedName>
        <fullName evidence="2">Uncharacterized protein</fullName>
    </submittedName>
</protein>
<reference evidence="2 3" key="1">
    <citation type="journal article" date="2018" name="Nat. Ecol. Evol.">
        <title>Pezizomycetes genomes reveal the molecular basis of ectomycorrhizal truffle lifestyle.</title>
        <authorList>
            <person name="Murat C."/>
            <person name="Payen T."/>
            <person name="Noel B."/>
            <person name="Kuo A."/>
            <person name="Morin E."/>
            <person name="Chen J."/>
            <person name="Kohler A."/>
            <person name="Krizsan K."/>
            <person name="Balestrini R."/>
            <person name="Da Silva C."/>
            <person name="Montanini B."/>
            <person name="Hainaut M."/>
            <person name="Levati E."/>
            <person name="Barry K.W."/>
            <person name="Belfiori B."/>
            <person name="Cichocki N."/>
            <person name="Clum A."/>
            <person name="Dockter R.B."/>
            <person name="Fauchery L."/>
            <person name="Guy J."/>
            <person name="Iotti M."/>
            <person name="Le Tacon F."/>
            <person name="Lindquist E.A."/>
            <person name="Lipzen A."/>
            <person name="Malagnac F."/>
            <person name="Mello A."/>
            <person name="Molinier V."/>
            <person name="Miyauchi S."/>
            <person name="Poulain J."/>
            <person name="Riccioni C."/>
            <person name="Rubini A."/>
            <person name="Sitrit Y."/>
            <person name="Splivallo R."/>
            <person name="Traeger S."/>
            <person name="Wang M."/>
            <person name="Zifcakova L."/>
            <person name="Wipf D."/>
            <person name="Zambonelli A."/>
            <person name="Paolocci F."/>
            <person name="Nowrousian M."/>
            <person name="Ottonello S."/>
            <person name="Baldrian P."/>
            <person name="Spatafora J.W."/>
            <person name="Henrissat B."/>
            <person name="Nagy L.G."/>
            <person name="Aury J.M."/>
            <person name="Wincker P."/>
            <person name="Grigoriev I.V."/>
            <person name="Bonfante P."/>
            <person name="Martin F.M."/>
        </authorList>
    </citation>
    <scope>NUCLEOTIDE SEQUENCE [LARGE SCALE GENOMIC DNA]</scope>
    <source>
        <strain evidence="2 3">RN42</strain>
    </source>
</reference>
<evidence type="ECO:0000313" key="3">
    <source>
        <dbReference type="Proteomes" id="UP000275078"/>
    </source>
</evidence>
<accession>A0A3N4IGA7</accession>
<name>A0A3N4IGA7_ASCIM</name>
<evidence type="ECO:0000313" key="2">
    <source>
        <dbReference type="EMBL" id="RPA85185.1"/>
    </source>
</evidence>
<gene>
    <name evidence="2" type="ORF">BJ508DRAFT_359260</name>
</gene>
<proteinExistence type="predicted"/>
<sequence>MPRKINDVIERARSHLPAGSGKKSANKVIVGAGVQSAWFAGVSIDCGLEKSHSKPITRAAVSNTDEDATAALAVGGGKDTSGITTERVKVDSAIATVGVESTLTVLGVDGLEKLRTETARTPGNSADTAGDAKLALAVGSSATRDASTDGVKVLSGPVPEDGIEVQKKDNEAPASAEAAGRTRTDSGLDVGVDGNPSA</sequence>
<dbReference type="AlphaFoldDB" id="A0A3N4IGA7"/>
<dbReference type="EMBL" id="ML119655">
    <property type="protein sequence ID" value="RPA85185.1"/>
    <property type="molecule type" value="Genomic_DNA"/>
</dbReference>
<keyword evidence="3" id="KW-1185">Reference proteome</keyword>